<name>A0A4V3JX22_9LEPT</name>
<gene>
    <name evidence="3" type="ORF">EHS11_10165</name>
</gene>
<comment type="caution">
    <text evidence="3">The sequence shown here is derived from an EMBL/GenBank/DDBJ whole genome shotgun (WGS) entry which is preliminary data.</text>
</comment>
<dbReference type="SUPFAM" id="SSF48452">
    <property type="entry name" value="TPR-like"/>
    <property type="match status" value="1"/>
</dbReference>
<keyword evidence="2" id="KW-0732">Signal</keyword>
<keyword evidence="4" id="KW-1185">Reference proteome</keyword>
<organism evidence="3 4">
    <name type="scientific">Leptospira ilyithenensis</name>
    <dbReference type="NCBI Taxonomy" id="2484901"/>
    <lineage>
        <taxon>Bacteria</taxon>
        <taxon>Pseudomonadati</taxon>
        <taxon>Spirochaetota</taxon>
        <taxon>Spirochaetia</taxon>
        <taxon>Leptospirales</taxon>
        <taxon>Leptospiraceae</taxon>
        <taxon>Leptospira</taxon>
    </lineage>
</organism>
<dbReference type="AlphaFoldDB" id="A0A4V3JX22"/>
<dbReference type="Gene3D" id="1.25.40.10">
    <property type="entry name" value="Tetratricopeptide repeat domain"/>
    <property type="match status" value="1"/>
</dbReference>
<dbReference type="OrthoDB" id="344179at2"/>
<dbReference type="InterPro" id="IPR013783">
    <property type="entry name" value="Ig-like_fold"/>
</dbReference>
<evidence type="ECO:0000313" key="4">
    <source>
        <dbReference type="Proteomes" id="UP000298264"/>
    </source>
</evidence>
<reference evidence="3" key="1">
    <citation type="journal article" date="2019" name="PLoS Negl. Trop. Dis.">
        <title>Revisiting the worldwide diversity of Leptospira species in the environment.</title>
        <authorList>
            <person name="Vincent A.T."/>
            <person name="Schiettekatte O."/>
            <person name="Bourhy P."/>
            <person name="Veyrier F.J."/>
            <person name="Picardeau M."/>
        </authorList>
    </citation>
    <scope>NUCLEOTIDE SEQUENCE [LARGE SCALE GENOMIC DNA]</scope>
    <source>
        <strain evidence="3">201400974</strain>
    </source>
</reference>
<feature type="signal peptide" evidence="2">
    <location>
        <begin position="1"/>
        <end position="22"/>
    </location>
</feature>
<dbReference type="InterPro" id="IPR011990">
    <property type="entry name" value="TPR-like_helical_dom_sf"/>
</dbReference>
<evidence type="ECO:0000313" key="3">
    <source>
        <dbReference type="EMBL" id="TGN10240.1"/>
    </source>
</evidence>
<evidence type="ECO:0000256" key="2">
    <source>
        <dbReference type="SAM" id="SignalP"/>
    </source>
</evidence>
<accession>A0A4V3JX22</accession>
<sequence>MVVSFKKWISGALLFLSFFPLATQAIFEEGRYPSSARVIRANILSDKKSTFLAWEPPREEGEVIVARANVVIDSPDKLYVADSLGRYKTGGSNSIKTFYDYNLKPGTYYYAVVLVGDIRKREVKLFPNQNYTVIPVTIEDPDGTVSNPGFPSFPDDPGIGKLPSHVSNIHAALEKKNVRIDWQAPPGVVSGRTIYTIYRSFNPMTSLPLMQKAQKLAEVSHPTVSFLDQGLEKSQTVYYGVSVKEPGGEEGLPLEDKKSSIRIFYVRDNGKNTAEVIADDSVPASPKSKPQSIAPPDPQGTLHVRGVGYERVGKGVVMSWLPPEGVDDSSVYSVYASTKPFNQGLTSFGAGVAVKVASVNHPKTNFYIKELKEIPELYFGVTVKSGVISEDFSLKENVSFFRYDFNKDLDKPEETKLASNEGTVQSEQTPAKVDTAVNQHSVVPPEIKPLSGRDDGLVDDTGFENNLSTVDYDLSESDLNRILKETVMKRKFELAIDRLEKYLEREKNTHLAGKAYFYLGISHLKSGEYKKALRYFMKRDAKSFSPDRTEFWTNQTLEKLGRGKS</sequence>
<protein>
    <submittedName>
        <fullName evidence="3">Tetratricopeptide repeat protein</fullName>
    </submittedName>
</protein>
<dbReference type="Gene3D" id="2.60.40.10">
    <property type="entry name" value="Immunoglobulins"/>
    <property type="match status" value="1"/>
</dbReference>
<dbReference type="EMBL" id="RQHV01000045">
    <property type="protein sequence ID" value="TGN10240.1"/>
    <property type="molecule type" value="Genomic_DNA"/>
</dbReference>
<dbReference type="Proteomes" id="UP000298264">
    <property type="component" value="Unassembled WGS sequence"/>
</dbReference>
<dbReference type="RefSeq" id="WP_135764302.1">
    <property type="nucleotide sequence ID" value="NZ_RQHV01000045.1"/>
</dbReference>
<evidence type="ECO:0000256" key="1">
    <source>
        <dbReference type="SAM" id="MobiDB-lite"/>
    </source>
</evidence>
<proteinExistence type="predicted"/>
<feature type="region of interest" description="Disordered" evidence="1">
    <location>
        <begin position="279"/>
        <end position="300"/>
    </location>
</feature>
<feature type="chain" id="PRO_5020200773" evidence="2">
    <location>
        <begin position="23"/>
        <end position="565"/>
    </location>
</feature>